<dbReference type="InterPro" id="IPR002797">
    <property type="entry name" value="Polysacc_synth"/>
</dbReference>
<keyword evidence="4 6" id="KW-1133">Transmembrane helix</keyword>
<evidence type="ECO:0000256" key="1">
    <source>
        <dbReference type="ARBA" id="ARBA00004651"/>
    </source>
</evidence>
<evidence type="ECO:0000256" key="5">
    <source>
        <dbReference type="ARBA" id="ARBA00023136"/>
    </source>
</evidence>
<dbReference type="PANTHER" id="PTHR30250:SF11">
    <property type="entry name" value="O-ANTIGEN TRANSPORTER-RELATED"/>
    <property type="match status" value="1"/>
</dbReference>
<dbReference type="CDD" id="cd13128">
    <property type="entry name" value="MATE_Wzx_like"/>
    <property type="match status" value="1"/>
</dbReference>
<feature type="transmembrane region" description="Helical" evidence="6">
    <location>
        <begin position="352"/>
        <end position="371"/>
    </location>
</feature>
<evidence type="ECO:0000256" key="3">
    <source>
        <dbReference type="ARBA" id="ARBA00022692"/>
    </source>
</evidence>
<dbReference type="OrthoDB" id="19148at2157"/>
<evidence type="ECO:0000256" key="6">
    <source>
        <dbReference type="SAM" id="Phobius"/>
    </source>
</evidence>
<feature type="transmembrane region" description="Helical" evidence="6">
    <location>
        <begin position="151"/>
        <end position="167"/>
    </location>
</feature>
<evidence type="ECO:0000313" key="7">
    <source>
        <dbReference type="EMBL" id="PAV03923.1"/>
    </source>
</evidence>
<dbReference type="EMBL" id="LMVM01000033">
    <property type="protein sequence ID" value="PAV03923.1"/>
    <property type="molecule type" value="Genomic_DNA"/>
</dbReference>
<organism evidence="7 8">
    <name type="scientific">Methanobacterium bryantii</name>
    <dbReference type="NCBI Taxonomy" id="2161"/>
    <lineage>
        <taxon>Archaea</taxon>
        <taxon>Methanobacteriati</taxon>
        <taxon>Methanobacteriota</taxon>
        <taxon>Methanomada group</taxon>
        <taxon>Methanobacteria</taxon>
        <taxon>Methanobacteriales</taxon>
        <taxon>Methanobacteriaceae</taxon>
        <taxon>Methanobacterium</taxon>
    </lineage>
</organism>
<protein>
    <submittedName>
        <fullName evidence="7">Uncharacterized protein</fullName>
    </submittedName>
</protein>
<accession>A0A2A2H3Q3</accession>
<keyword evidence="5 6" id="KW-0472">Membrane</keyword>
<feature type="transmembrane region" description="Helical" evidence="6">
    <location>
        <begin position="81"/>
        <end position="101"/>
    </location>
</feature>
<keyword evidence="3 6" id="KW-0812">Transmembrane</keyword>
<gene>
    <name evidence="7" type="ORF">ASJ80_02595</name>
</gene>
<comment type="subcellular location">
    <subcellularLocation>
        <location evidence="1">Cell membrane</location>
        <topology evidence="1">Multi-pass membrane protein</topology>
    </subcellularLocation>
</comment>
<feature type="transmembrane region" description="Helical" evidence="6">
    <location>
        <begin position="113"/>
        <end position="130"/>
    </location>
</feature>
<dbReference type="Proteomes" id="UP000217784">
    <property type="component" value="Unassembled WGS sequence"/>
</dbReference>
<dbReference type="AlphaFoldDB" id="A0A2A2H3Q3"/>
<feature type="transmembrane region" description="Helical" evidence="6">
    <location>
        <begin position="291"/>
        <end position="315"/>
    </location>
</feature>
<dbReference type="RefSeq" id="WP_069584108.1">
    <property type="nucleotide sequence ID" value="NZ_LMVM01000033.1"/>
</dbReference>
<feature type="transmembrane region" description="Helical" evidence="6">
    <location>
        <begin position="38"/>
        <end position="60"/>
    </location>
</feature>
<proteinExistence type="predicted"/>
<keyword evidence="2" id="KW-1003">Cell membrane</keyword>
<feature type="transmembrane region" description="Helical" evidence="6">
    <location>
        <begin position="377"/>
        <end position="397"/>
    </location>
</feature>
<feature type="transmembrane region" description="Helical" evidence="6">
    <location>
        <begin position="7"/>
        <end position="32"/>
    </location>
</feature>
<feature type="transmembrane region" description="Helical" evidence="6">
    <location>
        <begin position="321"/>
        <end position="340"/>
    </location>
</feature>
<keyword evidence="8" id="KW-1185">Reference proteome</keyword>
<evidence type="ECO:0000313" key="8">
    <source>
        <dbReference type="Proteomes" id="UP000217784"/>
    </source>
</evidence>
<dbReference type="PANTHER" id="PTHR30250">
    <property type="entry name" value="PST FAMILY PREDICTED COLANIC ACID TRANSPORTER"/>
    <property type="match status" value="1"/>
</dbReference>
<name>A0A2A2H3Q3_METBR</name>
<evidence type="ECO:0000256" key="2">
    <source>
        <dbReference type="ARBA" id="ARBA00022475"/>
    </source>
</evidence>
<dbReference type="InterPro" id="IPR050833">
    <property type="entry name" value="Poly_Biosynth_Transport"/>
</dbReference>
<comment type="caution">
    <text evidence="7">The sequence shown here is derived from an EMBL/GenBank/DDBJ whole genome shotgun (WGS) entry which is preliminary data.</text>
</comment>
<evidence type="ECO:0000256" key="4">
    <source>
        <dbReference type="ARBA" id="ARBA00022989"/>
    </source>
</evidence>
<feature type="transmembrane region" description="Helical" evidence="6">
    <location>
        <begin position="173"/>
        <end position="192"/>
    </location>
</feature>
<dbReference type="GO" id="GO:0005886">
    <property type="term" value="C:plasma membrane"/>
    <property type="evidence" value="ECO:0007669"/>
    <property type="project" value="UniProtKB-SubCell"/>
</dbReference>
<dbReference type="Pfam" id="PF01943">
    <property type="entry name" value="Polysacc_synt"/>
    <property type="match status" value="1"/>
</dbReference>
<reference evidence="7 8" key="1">
    <citation type="journal article" date="2017" name="BMC Genomics">
        <title>Genomic analysis of methanogenic archaea reveals a shift towards energy conservation.</title>
        <authorList>
            <person name="Gilmore S.P."/>
            <person name="Henske J.K."/>
            <person name="Sexton J.A."/>
            <person name="Solomon K.V."/>
            <person name="Seppala S."/>
            <person name="Yoo J.I."/>
            <person name="Huyett L.M."/>
            <person name="Pressman A."/>
            <person name="Cogan J.Z."/>
            <person name="Kivenson V."/>
            <person name="Peng X."/>
            <person name="Tan Y."/>
            <person name="Valentine D.L."/>
            <person name="O'Malley M.A."/>
        </authorList>
    </citation>
    <scope>NUCLEOTIDE SEQUENCE [LARGE SCALE GENOMIC DNA]</scope>
    <source>
        <strain evidence="7 8">M.o.H.</strain>
    </source>
</reference>
<sequence>MKFIKNVLLTFSVQLIAVILGIIISVILARTLGPEKVGIYSIVILIFTLLSTFGNLGIAISNTYYGVKKRYTWSEIASNSLISSFLLGIIILAALLLFYYFNPSPFENLDPGLLLIASITMPFILLMLYFQNILLGQNRIEEYNFTNITQSIIYLSLIVILILVVHGDLGAVIASWTVSYVTASIIPVILVYRSTKFKLHFNLNLFSKSVKFGLQSYLGNVIQFFNYRIDMFLIEILLNFTSVGYYSISVGLAESLWYLPSAVGTMVFARTPGLSEKERNKSTPQVCRNTLFVTIILATVLFFTGKYIILILFGLQYLPALTPLWALIPGIIALSICKVLSNEITGRGKPLIITYASVISLIVNIPLNIIFIPQMGITGSALASSISYTAATLIVLAKFIKISNSTISETLIIKKQDIKLYNEFLLKIGEVVQIRFKKLFQNINSYFI</sequence>